<dbReference type="Proteomes" id="UP000594402">
    <property type="component" value="Segment"/>
</dbReference>
<accession>A0A7S5FSX1</accession>
<reference evidence="4 5" key="1">
    <citation type="submission" date="2019-10" db="EMBL/GenBank/DDBJ databases">
        <title>Isolation and characterisation of a new family of globally distributed lytic roseophage, the Naomivirus.</title>
        <authorList>
            <person name="Rihtman B."/>
            <person name="Puxty R.J."/>
            <person name="Hapeshi A."/>
            <person name="Zhan Y."/>
            <person name="Michinevski S."/>
            <person name="Waterfield N.R."/>
            <person name="Chen F."/>
            <person name="Millard A.D."/>
            <person name="Scanlan D.J."/>
            <person name="Chen Y."/>
        </authorList>
    </citation>
    <scope>NUCLEOTIDE SEQUENCE [LARGE SCALE GENOMIC DNA]</scope>
</reference>
<name>A0A7S5FSX1_9CAUD</name>
<dbReference type="EMBL" id="MN602266">
    <property type="protein sequence ID" value="QGH74596.1"/>
    <property type="molecule type" value="Genomic_DNA"/>
</dbReference>
<dbReference type="InterPro" id="IPR046950">
    <property type="entry name" value="DNA-dir_Rpol_C_phage-type"/>
</dbReference>
<dbReference type="NCBIfam" id="TIGR01641">
    <property type="entry name" value="phageSPP1_gp7"/>
    <property type="match status" value="1"/>
</dbReference>
<feature type="domain" description="DNA-directed RNA polymerase C-terminal" evidence="2">
    <location>
        <begin position="1049"/>
        <end position="1422"/>
    </location>
</feature>
<proteinExistence type="predicted"/>
<evidence type="ECO:0000256" key="1">
    <source>
        <dbReference type="SAM" id="MobiDB-lite"/>
    </source>
</evidence>
<keyword evidence="5" id="KW-1185">Reference proteome</keyword>
<protein>
    <submittedName>
        <fullName evidence="4">Minor head protein-like protein</fullName>
    </submittedName>
</protein>
<dbReference type="InterPro" id="IPR043502">
    <property type="entry name" value="DNA/RNA_pol_sf"/>
</dbReference>
<evidence type="ECO:0000313" key="4">
    <source>
        <dbReference type="EMBL" id="QGH74596.1"/>
    </source>
</evidence>
<dbReference type="Pfam" id="PF04233">
    <property type="entry name" value="Phage_Mu_F"/>
    <property type="match status" value="1"/>
</dbReference>
<evidence type="ECO:0000259" key="3">
    <source>
        <dbReference type="Pfam" id="PF04233"/>
    </source>
</evidence>
<feature type="region of interest" description="Disordered" evidence="1">
    <location>
        <begin position="258"/>
        <end position="282"/>
    </location>
</feature>
<organism evidence="4 5">
    <name type="scientific">Bacteriophage DSS3_VP1</name>
    <dbReference type="NCBI Taxonomy" id="2664196"/>
    <lineage>
        <taxon>Viruses</taxon>
        <taxon>Duplodnaviria</taxon>
        <taxon>Heunggongvirae</taxon>
        <taxon>Uroviricota</taxon>
        <taxon>Caudoviricetes</taxon>
        <taxon>Naomviridae</taxon>
        <taxon>Noahvirus</taxon>
        <taxon>Noahvirus arc</taxon>
    </lineage>
</organism>
<feature type="domain" description="Phage head morphogenesis" evidence="3">
    <location>
        <begin position="140"/>
        <end position="243"/>
    </location>
</feature>
<evidence type="ECO:0000313" key="5">
    <source>
        <dbReference type="Proteomes" id="UP000594402"/>
    </source>
</evidence>
<evidence type="ECO:0000259" key="2">
    <source>
        <dbReference type="Pfam" id="PF00940"/>
    </source>
</evidence>
<dbReference type="SUPFAM" id="SSF56672">
    <property type="entry name" value="DNA/RNA polymerases"/>
    <property type="match status" value="1"/>
</dbReference>
<sequence>MDINQKIFDQIVDHMGDVRLFEESVQIGNRRIIRRHRERLRDLLRRDLKERTRSNEPLRREQSRFATELFSWQKTNLMELSTAEIDFISDAIYKQTRDFYRTRKPSTRELLAEITGPGMVGEKSLKGNIRNISSGELIRIQTKVKAGLAAGAKPDQIIQEVMKTTKITQHQAATLTRTSITSTQREAVMSVMENNDSLIKGYMFSAILDSRTSGICRYHNGKMYPISEKRYRPPLHFNCRSTMVPVLKSKSELAASKSTRINKDALAKKQPQSLSGKAPPKESFGEWLKRQVFDVQVKMLGSETKANLFREGKLKAEQFINAAGDALSITALRRRAALATEVFTPRQKMRSVDVDIRVSRPSTLVNNPKFRTEVRNLYVLDSDDWNKTFALTDFKGTTLQGKQTARRRVGNQFDESNHSFDPLTGEAKNNNLYDPNFQLYQERLDFMRNSKILRPEHKGFIQSVSDSLEDKVSVNQQTVVVENLRVVLERAIKDGKPWEDFASVLRAENRFAVQNVSRLLDTRQRKRNNLFARFFGSKDKPEIQIMGKYYTLDQLNADILKDQREIDSFRRKYGTKLAADLYLKGKAPARAYFHGLAGKFPTKKKIKKRLLEMVPFKKEYDAYVKKRGEPKDEWWIRQAAKFNEAYRNIIDAEWATLSKKPSTALLDDKVINSLSKSVKLVASGQMTDYDGLAIAIGKQMAKDFEDILPFTKHTLQSYHKEGSRILDYMVKRRLIRTNFRGKTRRGVYDVDTGRASGSWGDTVSREVEILDKDMLKLQEAERRVTIARRLGVVNPRDRLYVRANKKTYVDSRGNDTGIPIISRSKAASYDPKQIDHEIANMMNHAMNVEYEVDNQFVDFMDSVVRFRDPRGNAKYYDSINEFRHDILKRGDAGYGLMTTAKWHAQRGKPFKTYVYIDSRGRVYHRGYLTPTGGEMVRPFLNDSKATPMNFRALEELRLQTGALIGPGTEALTHQGRMEIFKRHKKQILELGEILLQTTQRDRRIREFLEHPLIRSTEGVEVPKMARLAMEYARIHRHTKGDINNDRLLKTYKTKLMVENDASASGAQIIGLSTRDRDISFASNVVPTPQKNRLYDLVAMDTIDDPEFRKIPALRDAGLTWEDLAKGAKAANMVTFYGAGAATQAANVTNKMVKVLQGKGFITVTKDELTNQLRIIDGKIKVADRIGASVTVDELRAFRSELIDMVNNQQSTGIKLLKEAEDIHPDTAEFVRKLTDRRKGLVGPKDFERVAEIMAKNLNARAPVTGKFIQFWKKVAKTYVNDSQSVDIPWVTFDGKTMMQRYRPQLQQRIDFTDPVSGRKIMNIYQAEAEDGKLLGKGSVADASIGLGVNGNHSNDAVIVRRFHLWGRKEGISTGTIHDAFFTNVAEADRAVYKLREIYADAMESNTIANTLKAMRKHGMSEKNYRALLREAKELGLINPANPVRREEVLAPIPEGQTYYGIGP</sequence>
<dbReference type="InterPro" id="IPR006528">
    <property type="entry name" value="Phage_head_morphogenesis_dom"/>
</dbReference>
<dbReference type="Pfam" id="PF00940">
    <property type="entry name" value="RNA_pol"/>
    <property type="match status" value="1"/>
</dbReference>
<gene>
    <name evidence="4" type="ORF">DSS3VP1_00028</name>
</gene>